<organism evidence="3">
    <name type="scientific">Salmonella enterica</name>
    <name type="common">Salmonella choleraesuis</name>
    <dbReference type="NCBI Taxonomy" id="28901"/>
    <lineage>
        <taxon>Bacteria</taxon>
        <taxon>Pseudomonadati</taxon>
        <taxon>Pseudomonadota</taxon>
        <taxon>Gammaproteobacteria</taxon>
        <taxon>Enterobacterales</taxon>
        <taxon>Enterobacteriaceae</taxon>
        <taxon>Salmonella</taxon>
    </lineage>
</organism>
<keyword evidence="1" id="KW-1133">Transmembrane helix</keyword>
<accession>A0A5T2MF91</accession>
<feature type="transmembrane region" description="Helical" evidence="1">
    <location>
        <begin position="49"/>
        <end position="68"/>
    </location>
</feature>
<keyword evidence="1" id="KW-0472">Membrane</keyword>
<keyword evidence="1" id="KW-0812">Transmembrane</keyword>
<feature type="transmembrane region" description="Helical" evidence="1">
    <location>
        <begin position="80"/>
        <end position="101"/>
    </location>
</feature>
<dbReference type="Pfam" id="PF04956">
    <property type="entry name" value="TrbC"/>
    <property type="match status" value="1"/>
</dbReference>
<name>A0A5T2MF91_SALER</name>
<dbReference type="EMBL" id="AACUZB010000052">
    <property type="protein sequence ID" value="EAM4564535.1"/>
    <property type="molecule type" value="Genomic_DNA"/>
</dbReference>
<evidence type="ECO:0000256" key="2">
    <source>
        <dbReference type="SAM" id="SignalP"/>
    </source>
</evidence>
<evidence type="ECO:0000313" key="3">
    <source>
        <dbReference type="EMBL" id="EAM4564535.1"/>
    </source>
</evidence>
<evidence type="ECO:0000256" key="1">
    <source>
        <dbReference type="SAM" id="Phobius"/>
    </source>
</evidence>
<proteinExistence type="predicted"/>
<keyword evidence="2" id="KW-0732">Signal</keyword>
<feature type="chain" id="PRO_5026355452" evidence="2">
    <location>
        <begin position="34"/>
        <end position="102"/>
    </location>
</feature>
<dbReference type="InterPro" id="IPR007039">
    <property type="entry name" value="TrbC/VirB2"/>
</dbReference>
<sequence length="102" mass="10738">MKFISKLKNKINLTSAYILAQAMSVFAASPVFAADGFTRANTIMQKVSNGLHGLAAITITVAVIWIGYKTLWKGESLSQCGYIIIGGILIGGGSEIGALLMS</sequence>
<feature type="signal peptide" evidence="2">
    <location>
        <begin position="1"/>
        <end position="33"/>
    </location>
</feature>
<comment type="caution">
    <text evidence="3">The sequence shown here is derived from an EMBL/GenBank/DDBJ whole genome shotgun (WGS) entry which is preliminary data.</text>
</comment>
<gene>
    <name evidence="3" type="ORF">EFY76_24985</name>
</gene>
<dbReference type="AlphaFoldDB" id="A0A5T2MF91"/>
<protein>
    <submittedName>
        <fullName evidence="3">TriB protein</fullName>
    </submittedName>
</protein>
<reference evidence="3" key="1">
    <citation type="submission" date="2018-11" db="EMBL/GenBank/DDBJ databases">
        <authorList>
            <consortium name="PulseNet: The National Subtyping Network for Foodborne Disease Surveillance"/>
            <person name="Tarr C.L."/>
            <person name="Trees E."/>
            <person name="Katz L.S."/>
            <person name="Carleton-Romer H.A."/>
            <person name="Stroika S."/>
            <person name="Kucerova Z."/>
            <person name="Roache K.F."/>
            <person name="Sabol A.L."/>
            <person name="Besser J."/>
            <person name="Gerner-Smidt P."/>
        </authorList>
    </citation>
    <scope>NUCLEOTIDE SEQUENCE</scope>
    <source>
        <strain evidence="3">PNUSAS060697</strain>
    </source>
</reference>